<feature type="region of interest" description="Disordered" evidence="1">
    <location>
        <begin position="48"/>
        <end position="67"/>
    </location>
</feature>
<feature type="compositionally biased region" description="Basic and acidic residues" evidence="1">
    <location>
        <begin position="48"/>
        <end position="62"/>
    </location>
</feature>
<dbReference type="Proteomes" id="UP000199518">
    <property type="component" value="Unassembled WGS sequence"/>
</dbReference>
<protein>
    <submittedName>
        <fullName evidence="2">Uncharacterized protein</fullName>
    </submittedName>
</protein>
<keyword evidence="3" id="KW-1185">Reference proteome</keyword>
<dbReference type="RefSeq" id="WP_092053225.1">
    <property type="nucleotide sequence ID" value="NZ_FOQD01000015.1"/>
</dbReference>
<evidence type="ECO:0000313" key="3">
    <source>
        <dbReference type="Proteomes" id="UP000199518"/>
    </source>
</evidence>
<organism evidence="2 3">
    <name type="scientific">Planctomicrobium piriforme</name>
    <dbReference type="NCBI Taxonomy" id="1576369"/>
    <lineage>
        <taxon>Bacteria</taxon>
        <taxon>Pseudomonadati</taxon>
        <taxon>Planctomycetota</taxon>
        <taxon>Planctomycetia</taxon>
        <taxon>Planctomycetales</taxon>
        <taxon>Planctomycetaceae</taxon>
        <taxon>Planctomicrobium</taxon>
    </lineage>
</organism>
<evidence type="ECO:0000313" key="2">
    <source>
        <dbReference type="EMBL" id="SFJ05152.1"/>
    </source>
</evidence>
<dbReference type="OrthoDB" id="290953at2"/>
<evidence type="ECO:0000256" key="1">
    <source>
        <dbReference type="SAM" id="MobiDB-lite"/>
    </source>
</evidence>
<dbReference type="STRING" id="1576369.SAMN05421753_11515"/>
<proteinExistence type="predicted"/>
<reference evidence="3" key="1">
    <citation type="submission" date="2016-10" db="EMBL/GenBank/DDBJ databases">
        <authorList>
            <person name="Varghese N."/>
            <person name="Submissions S."/>
        </authorList>
    </citation>
    <scope>NUCLEOTIDE SEQUENCE [LARGE SCALE GENOMIC DNA]</scope>
    <source>
        <strain evidence="3">DSM 26348</strain>
    </source>
</reference>
<dbReference type="AlphaFoldDB" id="A0A1I3N7K2"/>
<name>A0A1I3N7K2_9PLAN</name>
<dbReference type="EMBL" id="FOQD01000015">
    <property type="protein sequence ID" value="SFJ05152.1"/>
    <property type="molecule type" value="Genomic_DNA"/>
</dbReference>
<feature type="region of interest" description="Disordered" evidence="1">
    <location>
        <begin position="168"/>
        <end position="192"/>
    </location>
</feature>
<sequence>MSNGTQRGNVWSLGKFVPAAITTCGLALMLGCPDQGQTYRELDKKDDVTNTAPADHHHDHGAGPHGGHIIELGKYHGEVTVSPERIITLFILGGDAKTAVPLAKATASLHAHLGMEEKEIPLTASPQEGETDGKTSRFIAVAEIVPESIKDIEDLKGEVILIEGEEKSVGPITHDHDHEHEHEHKEAAPAKM</sequence>
<gene>
    <name evidence="2" type="ORF">SAMN05421753_11515</name>
</gene>
<accession>A0A1I3N7K2</accession>
<dbReference type="PROSITE" id="PS51257">
    <property type="entry name" value="PROKAR_LIPOPROTEIN"/>
    <property type="match status" value="1"/>
</dbReference>